<dbReference type="SUPFAM" id="SSF48208">
    <property type="entry name" value="Six-hairpin glycosidases"/>
    <property type="match status" value="1"/>
</dbReference>
<comment type="similarity">
    <text evidence="1">Belongs to the glycosyl hydrolase 65 family.</text>
</comment>
<dbReference type="InterPro" id="IPR008928">
    <property type="entry name" value="6-hairpin_glycosidase_sf"/>
</dbReference>
<dbReference type="SUPFAM" id="SSF74650">
    <property type="entry name" value="Galactose mutarotase-like"/>
    <property type="match status" value="1"/>
</dbReference>
<dbReference type="AlphaFoldDB" id="A0A1D9QIE7"/>
<dbReference type="OrthoDB" id="10592185at2759"/>
<dbReference type="EMBL" id="CP017826">
    <property type="protein sequence ID" value="APA14659.1"/>
    <property type="molecule type" value="Genomic_DNA"/>
</dbReference>
<dbReference type="GO" id="GO:0030246">
    <property type="term" value="F:carbohydrate binding"/>
    <property type="evidence" value="ECO:0007669"/>
    <property type="project" value="InterPro"/>
</dbReference>
<dbReference type="InterPro" id="IPR005196">
    <property type="entry name" value="Glyco_hydro_65_N"/>
</dbReference>
<dbReference type="GO" id="GO:0005975">
    <property type="term" value="P:carbohydrate metabolic process"/>
    <property type="evidence" value="ECO:0007669"/>
    <property type="project" value="InterPro"/>
</dbReference>
<evidence type="ECO:0000313" key="3">
    <source>
        <dbReference type="EMBL" id="APA14659.1"/>
    </source>
</evidence>
<dbReference type="PANTHER" id="PTHR11051:SF8">
    <property type="entry name" value="PROTEIN-GLUCOSYLGALACTOSYLHYDROXYLYSINE GLUCOSIDASE"/>
    <property type="match status" value="1"/>
</dbReference>
<protein>
    <recommendedName>
        <fullName evidence="2">Glycoside hydrolase family 65 N-terminal domain-containing protein</fullName>
    </recommendedName>
</protein>
<dbReference type="Pfam" id="PF03636">
    <property type="entry name" value="Glyco_hydro_65N"/>
    <property type="match status" value="1"/>
</dbReference>
<feature type="domain" description="Glycoside hydrolase family 65 N-terminal" evidence="2">
    <location>
        <begin position="3"/>
        <end position="124"/>
    </location>
</feature>
<reference evidence="4" key="1">
    <citation type="journal article" date="2017" name="Genome Biol. Evol.">
        <title>The complete genome sequence of the phytopathogenic fungus Sclerotinia sclerotiorum reveals insights into the genome architecture of broad host range pathogens.</title>
        <authorList>
            <person name="Derbyshire M."/>
            <person name="Denton-Giles M."/>
            <person name="Hegedus D."/>
            <person name="Seifbarghy S."/>
            <person name="Rollins J."/>
            <person name="van Kan J."/>
            <person name="Seidl M.F."/>
            <person name="Faino L."/>
            <person name="Mbengue M."/>
            <person name="Navaud O."/>
            <person name="Raffaele S."/>
            <person name="Hammond-Kosack K."/>
            <person name="Heard S."/>
            <person name="Oliver R."/>
        </authorList>
    </citation>
    <scope>NUCLEOTIDE SEQUENCE [LARGE SCALE GENOMIC DNA]</scope>
    <source>
        <strain evidence="4">ATCC 18683 / 1980 / Ss-1</strain>
    </source>
</reference>
<dbReference type="InterPro" id="IPR037018">
    <property type="entry name" value="GH65_N"/>
</dbReference>
<dbReference type="GO" id="GO:0003824">
    <property type="term" value="F:catalytic activity"/>
    <property type="evidence" value="ECO:0007669"/>
    <property type="project" value="InterPro"/>
</dbReference>
<dbReference type="Proteomes" id="UP000177798">
    <property type="component" value="Chromosome 13"/>
</dbReference>
<evidence type="ECO:0000256" key="1">
    <source>
        <dbReference type="ARBA" id="ARBA00006768"/>
    </source>
</evidence>
<name>A0A1D9QIE7_SCLS1</name>
<sequence>MAFISAARINVAAIQLSVTPLNGTAESITITDSLDGRSAVKSFLGQKGNDASSIYVSNHPNGLQNVSAWTVSTAKFSSSNTKSISPRSIVYPSDDTLTIGKEWEFELKSGQPITFHKFVGIASTDKFSNAQLIASQASRNATNDGWDVLLAEHTAIWNQRMERKVVDYRNPATGNLPINDTLAEVDQINAAVSRYMILQTLLGEDGSNLNDNGIGVGEITADPYGGMTFWDMDMDFPRYSSD</sequence>
<organism evidence="3 4">
    <name type="scientific">Sclerotinia sclerotiorum (strain ATCC 18683 / 1980 / Ss-1)</name>
    <name type="common">White mold</name>
    <name type="synonym">Whetzelinia sclerotiorum</name>
    <dbReference type="NCBI Taxonomy" id="665079"/>
    <lineage>
        <taxon>Eukaryota</taxon>
        <taxon>Fungi</taxon>
        <taxon>Dikarya</taxon>
        <taxon>Ascomycota</taxon>
        <taxon>Pezizomycotina</taxon>
        <taxon>Leotiomycetes</taxon>
        <taxon>Helotiales</taxon>
        <taxon>Sclerotiniaceae</taxon>
        <taxon>Sclerotinia</taxon>
    </lineage>
</organism>
<dbReference type="Gene3D" id="2.70.98.40">
    <property type="entry name" value="Glycoside hydrolase, family 65, N-terminal domain"/>
    <property type="match status" value="1"/>
</dbReference>
<accession>A0A1D9QIE7</accession>
<dbReference type="PANTHER" id="PTHR11051">
    <property type="entry name" value="GLYCOSYL HYDROLASE-RELATED"/>
    <property type="match status" value="1"/>
</dbReference>
<proteinExistence type="inferred from homology"/>
<dbReference type="VEuPathDB" id="FungiDB:sscle_13g094290"/>
<dbReference type="InterPro" id="IPR011013">
    <property type="entry name" value="Gal_mutarotase_sf_dom"/>
</dbReference>
<evidence type="ECO:0000313" key="4">
    <source>
        <dbReference type="Proteomes" id="UP000177798"/>
    </source>
</evidence>
<evidence type="ECO:0000259" key="2">
    <source>
        <dbReference type="Pfam" id="PF03636"/>
    </source>
</evidence>
<gene>
    <name evidence="3" type="ORF">sscle_13g094290</name>
</gene>